<protein>
    <recommendedName>
        <fullName evidence="1">SET domain-containing protein</fullName>
    </recommendedName>
</protein>
<dbReference type="Pfam" id="PF00856">
    <property type="entry name" value="SET"/>
    <property type="match status" value="1"/>
</dbReference>
<dbReference type="InterPro" id="IPR044237">
    <property type="entry name" value="ATXR2-like"/>
</dbReference>
<dbReference type="SUPFAM" id="SSF82199">
    <property type="entry name" value="SET domain"/>
    <property type="match status" value="1"/>
</dbReference>
<reference evidence="2" key="1">
    <citation type="submission" date="2021-01" db="EMBL/GenBank/DDBJ databases">
        <authorList>
            <person name="Corre E."/>
            <person name="Pelletier E."/>
            <person name="Niang G."/>
            <person name="Scheremetjew M."/>
            <person name="Finn R."/>
            <person name="Kale V."/>
            <person name="Holt S."/>
            <person name="Cochrane G."/>
            <person name="Meng A."/>
            <person name="Brown T."/>
            <person name="Cohen L."/>
        </authorList>
    </citation>
    <scope>NUCLEOTIDE SEQUENCE</scope>
    <source>
        <strain evidence="2">RCC1614</strain>
    </source>
</reference>
<name>A0A7R9TQI0_MICPS</name>
<dbReference type="InterPro" id="IPR046341">
    <property type="entry name" value="SET_dom_sf"/>
</dbReference>
<sequence length="466" mass="50019">MSDDEAPDPAAIEAAQLALLLAPPSEADEIAHYASVLAPGAPGHGDVTVKRVKHGKGLVAARAFREGERVLVEPPLVGMQHERNRADAIVCGGCFRFVGSIEHQIARRLLESTSGGGGGGEENVELNASALATARGMTRDGLKLPGSDAFPLPEIQACLTGCSREVYCGFECASTSMQSHEMFLCVGGHCADDGEIAEDRPDARAFVEHARETNDIFILAAKALVKVAADAGKLEGLSGDGESDALAAAWAPFRVAHKPVWWDAVARPEDVAVGDEETAFRESMREIATESLRLLRASSTFLRFVKAYPGLFHIDVYSRIIGMFETNNLEIAVASPVEDYFLAMDELPPEGPERAITDPLLDALDTKYCVPCEGTGFFALQSCMNNDCDPNVTPLKDDGDIDGKCVLVAKRAIAAGEELTMCYVDEGMDVRARRAELMDYGFECGCARCEREAAGLGQARRGSKMK</sequence>
<dbReference type="PANTHER" id="PTHR47436:SF1">
    <property type="entry name" value="SET DOMAIN-CONTAINING PROTEIN"/>
    <property type="match status" value="1"/>
</dbReference>
<evidence type="ECO:0000259" key="1">
    <source>
        <dbReference type="PROSITE" id="PS50280"/>
    </source>
</evidence>
<dbReference type="Gene3D" id="2.170.270.10">
    <property type="entry name" value="SET domain"/>
    <property type="match status" value="1"/>
</dbReference>
<dbReference type="EMBL" id="HBDY01010696">
    <property type="protein sequence ID" value="CAD8242032.1"/>
    <property type="molecule type" value="Transcribed_RNA"/>
</dbReference>
<accession>A0A7R9TQI0</accession>
<proteinExistence type="predicted"/>
<dbReference type="InterPro" id="IPR001214">
    <property type="entry name" value="SET_dom"/>
</dbReference>
<feature type="domain" description="SET" evidence="1">
    <location>
        <begin position="45"/>
        <end position="424"/>
    </location>
</feature>
<gene>
    <name evidence="2" type="ORF">MPUS1402_LOCUS8048</name>
</gene>
<evidence type="ECO:0000313" key="2">
    <source>
        <dbReference type="EMBL" id="CAD8242032.1"/>
    </source>
</evidence>
<organism evidence="2">
    <name type="scientific">Micromonas pusilla</name>
    <name type="common">Picoplanktonic green alga</name>
    <name type="synonym">Chromulina pusilla</name>
    <dbReference type="NCBI Taxonomy" id="38833"/>
    <lineage>
        <taxon>Eukaryota</taxon>
        <taxon>Viridiplantae</taxon>
        <taxon>Chlorophyta</taxon>
        <taxon>Mamiellophyceae</taxon>
        <taxon>Mamiellales</taxon>
        <taxon>Mamiellaceae</taxon>
        <taxon>Micromonas</taxon>
    </lineage>
</organism>
<dbReference type="PANTHER" id="PTHR47436">
    <property type="entry name" value="HISTONE-LYSINE N-METHYLTRANSFERASE ATXR2"/>
    <property type="match status" value="1"/>
</dbReference>
<dbReference type="PROSITE" id="PS50280">
    <property type="entry name" value="SET"/>
    <property type="match status" value="1"/>
</dbReference>
<dbReference type="CDD" id="cd20071">
    <property type="entry name" value="SET_SMYD"/>
    <property type="match status" value="1"/>
</dbReference>
<dbReference type="GO" id="GO:0008168">
    <property type="term" value="F:methyltransferase activity"/>
    <property type="evidence" value="ECO:0007669"/>
    <property type="project" value="InterPro"/>
</dbReference>
<dbReference type="AlphaFoldDB" id="A0A7R9TQI0"/>
<dbReference type="SMART" id="SM00317">
    <property type="entry name" value="SET"/>
    <property type="match status" value="1"/>
</dbReference>